<dbReference type="KEGG" id="vg:80516791"/>
<protein>
    <submittedName>
        <fullName evidence="1">Putative ORFan</fullName>
    </submittedName>
</protein>
<dbReference type="GeneID" id="80516791"/>
<reference evidence="1" key="1">
    <citation type="submission" date="2017-06" db="EMBL/GenBank/DDBJ databases">
        <authorList>
            <person name="Assis F.L."/>
            <person name="Abrahao J.S."/>
            <person name="Silva L."/>
            <person name="Khalil J.B."/>
            <person name="Rodrigues R."/>
            <person name="Silva L.S."/>
            <person name="Boratto P."/>
            <person name="Andrade M."/>
            <person name="Kroon E.G."/>
            <person name="Ribeiro B."/>
            <person name="Bergier I."/>
            <person name="Seligmann H."/>
            <person name="Ghigo E."/>
            <person name="Colson P."/>
            <person name="Levasseur A."/>
            <person name="Raoult D."/>
            <person name="Scola B.L."/>
        </authorList>
    </citation>
    <scope>NUCLEOTIDE SEQUENCE</scope>
    <source>
        <strain evidence="1">Deep ocean</strain>
    </source>
</reference>
<proteinExistence type="predicted"/>
<dbReference type="RefSeq" id="YP_010780100.1">
    <property type="nucleotide sequence ID" value="NC_075038.1"/>
</dbReference>
<name>A0A6N1NEV7_9VIRU</name>
<accession>A0A6N1NEV7</accession>
<dbReference type="EMBL" id="MF405918">
    <property type="protein sequence ID" value="QKU33500.1"/>
    <property type="molecule type" value="Genomic_DNA"/>
</dbReference>
<reference evidence="1" key="2">
    <citation type="journal article" date="2018" name="Nat. Commun.">
        <title>Tailed giant Tupanvirus possesses the most complete translational apparatus of the known virosphere.</title>
        <authorList>
            <person name="Abrahao J."/>
            <person name="Silva L."/>
            <person name="Silva L.S."/>
            <person name="Khalil J.Y.B."/>
            <person name="Rodrigues R."/>
            <person name="Arantes T."/>
            <person name="Assis F."/>
            <person name="Boratto P."/>
            <person name="Andrade M."/>
            <person name="Kroon E.G."/>
            <person name="Ribeiro B."/>
            <person name="Bergier I."/>
            <person name="Seligmann H."/>
            <person name="Ghigo E."/>
            <person name="Colson P."/>
            <person name="Levasseur A."/>
            <person name="Kroemer G."/>
            <person name="Raoult D."/>
            <person name="La Scola B."/>
        </authorList>
    </citation>
    <scope>NUCLEOTIDE SEQUENCE [LARGE SCALE GENOMIC DNA]</scope>
    <source>
        <strain evidence="1">Deep ocean</strain>
    </source>
</reference>
<evidence type="ECO:0000313" key="1">
    <source>
        <dbReference type="EMBL" id="QKU33500.1"/>
    </source>
</evidence>
<organism evidence="1">
    <name type="scientific">Tupanvirus deep ocean</name>
    <dbReference type="NCBI Taxonomy" id="2126984"/>
    <lineage>
        <taxon>Viruses</taxon>
        <taxon>Varidnaviria</taxon>
        <taxon>Bamfordvirae</taxon>
        <taxon>Nucleocytoviricota</taxon>
        <taxon>Megaviricetes</taxon>
        <taxon>Imitervirales</taxon>
        <taxon>Mimiviridae</taxon>
        <taxon>Megamimivirinae</taxon>
        <taxon>Tupanvirus</taxon>
        <taxon>Tupanvirus altamarinense</taxon>
    </lineage>
</organism>
<sequence>MEANALKYIFENYPGMEFLSLEHFYQFIKDKCREYHDKQTFSIDMDVDEISVNENHFLPDVREYNEIIINGDLEGDPGQFISDMYIIGKKRKRCEIENSNDFVNMNTINNLMNSFLVHKKSRYN</sequence>